<evidence type="ECO:0000256" key="4">
    <source>
        <dbReference type="ARBA" id="ARBA00023163"/>
    </source>
</evidence>
<dbReference type="EMBL" id="JBEAFC010000004">
    <property type="protein sequence ID" value="KAL1559365.1"/>
    <property type="molecule type" value="Genomic_DNA"/>
</dbReference>
<keyword evidence="4" id="KW-0804">Transcription</keyword>
<comment type="subcellular location">
    <subcellularLocation>
        <location evidence="1">Nucleus</location>
    </subcellularLocation>
</comment>
<proteinExistence type="predicted"/>
<reference evidence="7 8" key="1">
    <citation type="submission" date="2024-06" db="EMBL/GenBank/DDBJ databases">
        <title>A chromosome level genome sequence of Diviner's sage (Salvia divinorum).</title>
        <authorList>
            <person name="Ford S.A."/>
            <person name="Ro D.-K."/>
            <person name="Ness R.W."/>
            <person name="Phillips M.A."/>
        </authorList>
    </citation>
    <scope>NUCLEOTIDE SEQUENCE [LARGE SCALE GENOMIC DNA]</scope>
    <source>
        <strain evidence="7">SAF-2024a</strain>
        <tissue evidence="7">Leaf</tissue>
    </source>
</reference>
<sequence length="298" mass="34047">MGSLSLDNFHARKRKAMVKLVKGKEIAVQLQTLLHEPVRNSEPVSEQQLAFQIYRSFSDTLSELSSCTTQIPASEGGASACSGDTGKKKKKKRGVKDLRGCYKRRRTSDSWVTLSPTMEDNYAWRKYGQKTILNSDYPRSYFRCTHKQDGCKALKQVQRIKGDEIIYQTTYFIHHTCKETLRARPLVMDSDPIDQNLISFQTSTTSEQDQHCNHSSKKPLSISSVKSEECVSEDASHEANSTLEDPWNDITGLDTLGYKPVWTPFQDEVESASLHGVHMKFDQLCDIQNFHYFDDHMY</sequence>
<keyword evidence="8" id="KW-1185">Reference proteome</keyword>
<dbReference type="Proteomes" id="UP001567538">
    <property type="component" value="Unassembled WGS sequence"/>
</dbReference>
<dbReference type="GO" id="GO:0005634">
    <property type="term" value="C:nucleus"/>
    <property type="evidence" value="ECO:0007669"/>
    <property type="project" value="UniProtKB-SubCell"/>
</dbReference>
<accession>A0ABD1HS90</accession>
<dbReference type="InterPro" id="IPR003657">
    <property type="entry name" value="WRKY_dom"/>
</dbReference>
<dbReference type="PROSITE" id="PS50811">
    <property type="entry name" value="WRKY"/>
    <property type="match status" value="1"/>
</dbReference>
<evidence type="ECO:0000313" key="8">
    <source>
        <dbReference type="Proteomes" id="UP001567538"/>
    </source>
</evidence>
<keyword evidence="5" id="KW-0539">Nucleus</keyword>
<dbReference type="Pfam" id="PF03106">
    <property type="entry name" value="WRKY"/>
    <property type="match status" value="1"/>
</dbReference>
<organism evidence="7 8">
    <name type="scientific">Salvia divinorum</name>
    <name type="common">Maria pastora</name>
    <name type="synonym">Diviner's sage</name>
    <dbReference type="NCBI Taxonomy" id="28513"/>
    <lineage>
        <taxon>Eukaryota</taxon>
        <taxon>Viridiplantae</taxon>
        <taxon>Streptophyta</taxon>
        <taxon>Embryophyta</taxon>
        <taxon>Tracheophyta</taxon>
        <taxon>Spermatophyta</taxon>
        <taxon>Magnoliopsida</taxon>
        <taxon>eudicotyledons</taxon>
        <taxon>Gunneridae</taxon>
        <taxon>Pentapetalae</taxon>
        <taxon>asterids</taxon>
        <taxon>lamiids</taxon>
        <taxon>Lamiales</taxon>
        <taxon>Lamiaceae</taxon>
        <taxon>Nepetoideae</taxon>
        <taxon>Mentheae</taxon>
        <taxon>Salviinae</taxon>
        <taxon>Salvia</taxon>
        <taxon>Salvia subgen. Calosphace</taxon>
    </lineage>
</organism>
<dbReference type="SUPFAM" id="SSF118290">
    <property type="entry name" value="WRKY DNA-binding domain"/>
    <property type="match status" value="1"/>
</dbReference>
<evidence type="ECO:0000256" key="2">
    <source>
        <dbReference type="ARBA" id="ARBA00023015"/>
    </source>
</evidence>
<protein>
    <submittedName>
        <fullName evidence="7">WRKY transcription factor</fullName>
    </submittedName>
</protein>
<evidence type="ECO:0000313" key="7">
    <source>
        <dbReference type="EMBL" id="KAL1559365.1"/>
    </source>
</evidence>
<evidence type="ECO:0000259" key="6">
    <source>
        <dbReference type="PROSITE" id="PS50811"/>
    </source>
</evidence>
<dbReference type="InterPro" id="IPR044810">
    <property type="entry name" value="WRKY_plant"/>
</dbReference>
<feature type="domain" description="WRKY" evidence="6">
    <location>
        <begin position="113"/>
        <end position="175"/>
    </location>
</feature>
<dbReference type="GO" id="GO:0003677">
    <property type="term" value="F:DNA binding"/>
    <property type="evidence" value="ECO:0007669"/>
    <property type="project" value="UniProtKB-KW"/>
</dbReference>
<keyword evidence="2" id="KW-0805">Transcription regulation</keyword>
<keyword evidence="3" id="KW-0238">DNA-binding</keyword>
<dbReference type="Gene3D" id="2.20.25.80">
    <property type="entry name" value="WRKY domain"/>
    <property type="match status" value="1"/>
</dbReference>
<dbReference type="SMART" id="SM00774">
    <property type="entry name" value="WRKY"/>
    <property type="match status" value="1"/>
</dbReference>
<dbReference type="PANTHER" id="PTHR31282">
    <property type="entry name" value="WRKY TRANSCRIPTION FACTOR 21-RELATED"/>
    <property type="match status" value="1"/>
</dbReference>
<comment type="caution">
    <text evidence="7">The sequence shown here is derived from an EMBL/GenBank/DDBJ whole genome shotgun (WGS) entry which is preliminary data.</text>
</comment>
<evidence type="ECO:0000256" key="1">
    <source>
        <dbReference type="ARBA" id="ARBA00004123"/>
    </source>
</evidence>
<dbReference type="AlphaFoldDB" id="A0ABD1HS90"/>
<name>A0ABD1HS90_SALDI</name>
<dbReference type="InterPro" id="IPR036576">
    <property type="entry name" value="WRKY_dom_sf"/>
</dbReference>
<evidence type="ECO:0000256" key="5">
    <source>
        <dbReference type="ARBA" id="ARBA00023242"/>
    </source>
</evidence>
<gene>
    <name evidence="7" type="primary">WRKY54</name>
    <name evidence="7" type="ORF">AAHA92_09716</name>
</gene>
<evidence type="ECO:0000256" key="3">
    <source>
        <dbReference type="ARBA" id="ARBA00023125"/>
    </source>
</evidence>